<keyword evidence="2" id="KW-1185">Reference proteome</keyword>
<evidence type="ECO:0000313" key="2">
    <source>
        <dbReference type="Proteomes" id="UP001054945"/>
    </source>
</evidence>
<protein>
    <submittedName>
        <fullName evidence="1">Uncharacterized protein</fullName>
    </submittedName>
</protein>
<comment type="caution">
    <text evidence="1">The sequence shown here is derived from an EMBL/GenBank/DDBJ whole genome shotgun (WGS) entry which is preliminary data.</text>
</comment>
<dbReference type="Proteomes" id="UP001054945">
    <property type="component" value="Unassembled WGS sequence"/>
</dbReference>
<name>A0AAV4X7X2_CAEEX</name>
<dbReference type="EMBL" id="BPLR01017308">
    <property type="protein sequence ID" value="GIY90275.1"/>
    <property type="molecule type" value="Genomic_DNA"/>
</dbReference>
<sequence>MEEKIFSISEEVMAKLLRISWEKNHGLMHILPTIFRNICIPALASQCPSYSKDQQKAATGKVHSYYSFPGSTQHKHEPWENIYSK</sequence>
<dbReference type="AlphaFoldDB" id="A0AAV4X7X2"/>
<evidence type="ECO:0000313" key="1">
    <source>
        <dbReference type="EMBL" id="GIY90275.1"/>
    </source>
</evidence>
<organism evidence="1 2">
    <name type="scientific">Caerostris extrusa</name>
    <name type="common">Bark spider</name>
    <name type="synonym">Caerostris bankana</name>
    <dbReference type="NCBI Taxonomy" id="172846"/>
    <lineage>
        <taxon>Eukaryota</taxon>
        <taxon>Metazoa</taxon>
        <taxon>Ecdysozoa</taxon>
        <taxon>Arthropoda</taxon>
        <taxon>Chelicerata</taxon>
        <taxon>Arachnida</taxon>
        <taxon>Araneae</taxon>
        <taxon>Araneomorphae</taxon>
        <taxon>Entelegynae</taxon>
        <taxon>Araneoidea</taxon>
        <taxon>Araneidae</taxon>
        <taxon>Caerostris</taxon>
    </lineage>
</organism>
<proteinExistence type="predicted"/>
<reference evidence="1 2" key="1">
    <citation type="submission" date="2021-06" db="EMBL/GenBank/DDBJ databases">
        <title>Caerostris extrusa draft genome.</title>
        <authorList>
            <person name="Kono N."/>
            <person name="Arakawa K."/>
        </authorList>
    </citation>
    <scope>NUCLEOTIDE SEQUENCE [LARGE SCALE GENOMIC DNA]</scope>
</reference>
<gene>
    <name evidence="1" type="ORF">CEXT_232581</name>
</gene>
<accession>A0AAV4X7X2</accession>